<dbReference type="OrthoDB" id="42677at2"/>
<evidence type="ECO:0000256" key="5">
    <source>
        <dbReference type="ARBA" id="ARBA00022989"/>
    </source>
</evidence>
<dbReference type="GO" id="GO:0055085">
    <property type="term" value="P:transmembrane transport"/>
    <property type="evidence" value="ECO:0007669"/>
    <property type="project" value="InterPro"/>
</dbReference>
<organism evidence="9 10">
    <name type="scientific">Lacrimispora celerecrescens</name>
    <dbReference type="NCBI Taxonomy" id="29354"/>
    <lineage>
        <taxon>Bacteria</taxon>
        <taxon>Bacillati</taxon>
        <taxon>Bacillota</taxon>
        <taxon>Clostridia</taxon>
        <taxon>Lachnospirales</taxon>
        <taxon>Lachnospiraceae</taxon>
        <taxon>Lacrimispora</taxon>
    </lineage>
</organism>
<dbReference type="CDD" id="cd06261">
    <property type="entry name" value="TM_PBP2"/>
    <property type="match status" value="1"/>
</dbReference>
<feature type="domain" description="ABC transmembrane type-1" evidence="8">
    <location>
        <begin position="73"/>
        <end position="264"/>
    </location>
</feature>
<evidence type="ECO:0000256" key="1">
    <source>
        <dbReference type="ARBA" id="ARBA00004651"/>
    </source>
</evidence>
<keyword evidence="10" id="KW-1185">Reference proteome</keyword>
<dbReference type="AlphaFoldDB" id="A0A084JQW9"/>
<evidence type="ECO:0000256" key="2">
    <source>
        <dbReference type="ARBA" id="ARBA00022448"/>
    </source>
</evidence>
<evidence type="ECO:0000256" key="3">
    <source>
        <dbReference type="ARBA" id="ARBA00022475"/>
    </source>
</evidence>
<keyword evidence="5 7" id="KW-1133">Transmembrane helix</keyword>
<feature type="transmembrane region" description="Helical" evidence="7">
    <location>
        <begin position="244"/>
        <end position="264"/>
    </location>
</feature>
<evidence type="ECO:0000256" key="7">
    <source>
        <dbReference type="RuleBase" id="RU363032"/>
    </source>
</evidence>
<feature type="transmembrane region" description="Helical" evidence="7">
    <location>
        <begin position="77"/>
        <end position="99"/>
    </location>
</feature>
<comment type="caution">
    <text evidence="9">The sequence shown here is derived from an EMBL/GenBank/DDBJ whole genome shotgun (WGS) entry which is preliminary data.</text>
</comment>
<feature type="transmembrane region" description="Helical" evidence="7">
    <location>
        <begin position="144"/>
        <end position="164"/>
    </location>
</feature>
<keyword evidence="6 7" id="KW-0472">Membrane</keyword>
<dbReference type="GO" id="GO:0005886">
    <property type="term" value="C:plasma membrane"/>
    <property type="evidence" value="ECO:0007669"/>
    <property type="project" value="UniProtKB-SubCell"/>
</dbReference>
<evidence type="ECO:0000259" key="8">
    <source>
        <dbReference type="PROSITE" id="PS50928"/>
    </source>
</evidence>
<feature type="transmembrane region" description="Helical" evidence="7">
    <location>
        <begin position="185"/>
        <end position="207"/>
    </location>
</feature>
<protein>
    <submittedName>
        <fullName evidence="9">Sugar ABC transporter permease</fullName>
    </submittedName>
</protein>
<dbReference type="PROSITE" id="PS50928">
    <property type="entry name" value="ABC_TM1"/>
    <property type="match status" value="1"/>
</dbReference>
<proteinExistence type="inferred from homology"/>
<dbReference type="EMBL" id="JPME01000005">
    <property type="protein sequence ID" value="KEZ91353.1"/>
    <property type="molecule type" value="Genomic_DNA"/>
</dbReference>
<accession>A0A084JQW9</accession>
<keyword evidence="2 7" id="KW-0813">Transport</keyword>
<evidence type="ECO:0000313" key="10">
    <source>
        <dbReference type="Proteomes" id="UP000028525"/>
    </source>
</evidence>
<dbReference type="Gene3D" id="1.10.3720.10">
    <property type="entry name" value="MetI-like"/>
    <property type="match status" value="1"/>
</dbReference>
<name>A0A084JQW9_9FIRM</name>
<dbReference type="RefSeq" id="WP_038277914.1">
    <property type="nucleotide sequence ID" value="NZ_JPME01000005.1"/>
</dbReference>
<sequence>MKNKRIGTLVSDILRWIYLIFFVFISIGPLLWIVMSSFKTNKEILSSAFALPSNFSFAGYEAALKLAPIFKFYNNSLLISMVSTILNILVVSMAAYILARCRFRGKTFLTLLLSSSLLIPTSSLLMPIYIIMTKIGLYDTKTGLIIVYAALGLPSSLFIIKSYFQSIPVELEEAAYLDGAGFAKTYFLIVFPIAKSGLATAAILQFLTSWNEFMFALILTKSTLARTLPLALNYFTSQFSFNYTAMFAALAMVIIPSILIYTLLQEQVTDSMVAGSIKG</sequence>
<dbReference type="SUPFAM" id="SSF161098">
    <property type="entry name" value="MetI-like"/>
    <property type="match status" value="1"/>
</dbReference>
<comment type="similarity">
    <text evidence="7">Belongs to the binding-protein-dependent transport system permease family.</text>
</comment>
<dbReference type="InterPro" id="IPR035906">
    <property type="entry name" value="MetI-like_sf"/>
</dbReference>
<evidence type="ECO:0000256" key="6">
    <source>
        <dbReference type="ARBA" id="ARBA00023136"/>
    </source>
</evidence>
<keyword evidence="3" id="KW-1003">Cell membrane</keyword>
<dbReference type="Proteomes" id="UP000028525">
    <property type="component" value="Unassembled WGS sequence"/>
</dbReference>
<reference evidence="9 10" key="1">
    <citation type="submission" date="2014-07" db="EMBL/GenBank/DDBJ databases">
        <title>Draft genome of Clostridium celerecrescens 152B isolated from sediments associated with methane hydrate from Krishna Godavari basin.</title>
        <authorList>
            <person name="Honkalas V.S."/>
            <person name="Dabir A.P."/>
            <person name="Arora P."/>
            <person name="Dhakephalkar P.K."/>
        </authorList>
    </citation>
    <scope>NUCLEOTIDE SEQUENCE [LARGE SCALE GENOMIC DNA]</scope>
    <source>
        <strain evidence="9 10">152B</strain>
    </source>
</reference>
<comment type="subcellular location">
    <subcellularLocation>
        <location evidence="1 7">Cell membrane</location>
        <topology evidence="1 7">Multi-pass membrane protein</topology>
    </subcellularLocation>
</comment>
<dbReference type="PANTHER" id="PTHR43744:SF3">
    <property type="entry name" value="LACTOSE TRANSPORT SYSTEM PERMEASE PROTEIN LACG"/>
    <property type="match status" value="1"/>
</dbReference>
<gene>
    <name evidence="9" type="ORF">IO98_03510</name>
</gene>
<evidence type="ECO:0000313" key="9">
    <source>
        <dbReference type="EMBL" id="KEZ91353.1"/>
    </source>
</evidence>
<dbReference type="STRING" id="29354.IO98_03510"/>
<evidence type="ECO:0000256" key="4">
    <source>
        <dbReference type="ARBA" id="ARBA00022692"/>
    </source>
</evidence>
<dbReference type="InterPro" id="IPR000515">
    <property type="entry name" value="MetI-like"/>
</dbReference>
<feature type="transmembrane region" description="Helical" evidence="7">
    <location>
        <begin position="16"/>
        <end position="35"/>
    </location>
</feature>
<dbReference type="PANTHER" id="PTHR43744">
    <property type="entry name" value="ABC TRANSPORTER PERMEASE PROTEIN MG189-RELATED-RELATED"/>
    <property type="match status" value="1"/>
</dbReference>
<keyword evidence="4 7" id="KW-0812">Transmembrane</keyword>
<feature type="transmembrane region" description="Helical" evidence="7">
    <location>
        <begin position="111"/>
        <end position="132"/>
    </location>
</feature>
<dbReference type="Pfam" id="PF00528">
    <property type="entry name" value="BPD_transp_1"/>
    <property type="match status" value="1"/>
</dbReference>